<dbReference type="Pfam" id="PF03765">
    <property type="entry name" value="CRAL_TRIO_N"/>
    <property type="match status" value="1"/>
</dbReference>
<evidence type="ECO:0000313" key="3">
    <source>
        <dbReference type="RefSeq" id="XP_052125502.1"/>
    </source>
</evidence>
<dbReference type="InterPro" id="IPR036273">
    <property type="entry name" value="CRAL/TRIO_N_dom_sf"/>
</dbReference>
<accession>A0A9C6U9F7</accession>
<dbReference type="SUPFAM" id="SSF52087">
    <property type="entry name" value="CRAL/TRIO domain"/>
    <property type="match status" value="1"/>
</dbReference>
<dbReference type="GO" id="GO:1902936">
    <property type="term" value="F:phosphatidylinositol bisphosphate binding"/>
    <property type="evidence" value="ECO:0007669"/>
    <property type="project" value="TreeGrafter"/>
</dbReference>
<reference evidence="3" key="1">
    <citation type="journal article" date="2018" name="Proc. Natl. Acad. Sci. U.S.A.">
        <title>Phylogenomics and the evolution of hemipteroid insects.</title>
        <authorList>
            <person name="Johnson K.P."/>
            <person name="Dietrich C.H."/>
            <person name="Friedrich F."/>
            <person name="Beutel R.G."/>
            <person name="Wipfler B."/>
            <person name="Peters R.S."/>
            <person name="Allen J.M."/>
            <person name="Petersen M."/>
            <person name="Donath A."/>
            <person name="Walden K.K."/>
            <person name="Kozlov A.M."/>
            <person name="Podsiadlowski L."/>
            <person name="Mayer C."/>
            <person name="Meusemann K."/>
            <person name="Vasilikopoulos A."/>
            <person name="Waterhouse R.M."/>
            <person name="Cameron S.L."/>
            <person name="Weirauch C."/>
            <person name="Swanson D.R."/>
            <person name="Percy D.M."/>
            <person name="Hardy N.B."/>
            <person name="Terry I."/>
            <person name="Liu S."/>
            <person name="Zhou X."/>
            <person name="Misof B."/>
            <person name="Robertson H.M."/>
            <person name="Yoshizawa K."/>
        </authorList>
    </citation>
    <scope>NUCLEOTIDE SEQUENCE</scope>
    <source>
        <tissue evidence="3">Whole organism</tissue>
    </source>
</reference>
<reference evidence="3" key="2">
    <citation type="submission" date="2025-08" db="UniProtKB">
        <authorList>
            <consortium name="RefSeq"/>
        </authorList>
    </citation>
    <scope>IDENTIFICATION</scope>
    <source>
        <tissue evidence="3">Whole organism</tissue>
    </source>
</reference>
<feature type="domain" description="CRAL-TRIO" evidence="1">
    <location>
        <begin position="42"/>
        <end position="207"/>
    </location>
</feature>
<protein>
    <submittedName>
        <fullName evidence="3">Alpha-tocopherol transfer protein</fullName>
    </submittedName>
</protein>
<sequence>MDDPFLLRFLRARSFNVDRAHRLLKRYMRFKEENPTYQKDVDPEGFADLGEADLFTVFPYRDQEGRRIMLFKMGNWDPSKVHIDDIFRATLIVLELGTMEPKTQINGGVVIFDLQGIGLQHAWQVTPTIAAKVIQLLETTLPMRTMAIHILNESWVFDIIYGLFSPLLADAAIDKVFFHGSDMSSLHEHIHPKHLPTRYGGTRHEVPYTEWLDAMRTRNVFRRELKGLGYKIDEDPSLDYV</sequence>
<dbReference type="Gene3D" id="1.10.8.20">
    <property type="entry name" value="N-terminal domain of phosphatidylinositol transfer protein sec14p"/>
    <property type="match status" value="1"/>
</dbReference>
<dbReference type="AlphaFoldDB" id="A0A9C6U9F7"/>
<dbReference type="KEGG" id="foc:113217401"/>
<dbReference type="PANTHER" id="PTHR10174:SF234">
    <property type="entry name" value="SD01558P"/>
    <property type="match status" value="1"/>
</dbReference>
<dbReference type="RefSeq" id="XP_052125502.1">
    <property type="nucleotide sequence ID" value="XM_052269542.1"/>
</dbReference>
<dbReference type="PROSITE" id="PS50191">
    <property type="entry name" value="CRAL_TRIO"/>
    <property type="match status" value="1"/>
</dbReference>
<dbReference type="InterPro" id="IPR011074">
    <property type="entry name" value="CRAL/TRIO_N_dom"/>
</dbReference>
<dbReference type="PANTHER" id="PTHR10174">
    <property type="entry name" value="ALPHA-TOCOPHEROL TRANSFER PROTEIN-RELATED"/>
    <property type="match status" value="1"/>
</dbReference>
<dbReference type="Proteomes" id="UP000504606">
    <property type="component" value="Unplaced"/>
</dbReference>
<dbReference type="InterPro" id="IPR001251">
    <property type="entry name" value="CRAL-TRIO_dom"/>
</dbReference>
<name>A0A9C6U9F7_FRAOC</name>
<dbReference type="Gene3D" id="3.40.525.10">
    <property type="entry name" value="CRAL-TRIO lipid binding domain"/>
    <property type="match status" value="1"/>
</dbReference>
<evidence type="ECO:0000313" key="2">
    <source>
        <dbReference type="Proteomes" id="UP000504606"/>
    </source>
</evidence>
<organism evidence="2 3">
    <name type="scientific">Frankliniella occidentalis</name>
    <name type="common">Western flower thrips</name>
    <name type="synonym">Euthrips occidentalis</name>
    <dbReference type="NCBI Taxonomy" id="133901"/>
    <lineage>
        <taxon>Eukaryota</taxon>
        <taxon>Metazoa</taxon>
        <taxon>Ecdysozoa</taxon>
        <taxon>Arthropoda</taxon>
        <taxon>Hexapoda</taxon>
        <taxon>Insecta</taxon>
        <taxon>Pterygota</taxon>
        <taxon>Neoptera</taxon>
        <taxon>Paraneoptera</taxon>
        <taxon>Thysanoptera</taxon>
        <taxon>Terebrantia</taxon>
        <taxon>Thripoidea</taxon>
        <taxon>Thripidae</taxon>
        <taxon>Frankliniella</taxon>
    </lineage>
</organism>
<evidence type="ECO:0000259" key="1">
    <source>
        <dbReference type="PROSITE" id="PS50191"/>
    </source>
</evidence>
<dbReference type="GeneID" id="113217401"/>
<dbReference type="SUPFAM" id="SSF46938">
    <property type="entry name" value="CRAL/TRIO N-terminal domain"/>
    <property type="match status" value="1"/>
</dbReference>
<dbReference type="Gene3D" id="1.20.5.1200">
    <property type="entry name" value="Alpha-tocopherol transfer"/>
    <property type="match status" value="1"/>
</dbReference>
<dbReference type="SMART" id="SM00516">
    <property type="entry name" value="SEC14"/>
    <property type="match status" value="1"/>
</dbReference>
<dbReference type="SMART" id="SM01100">
    <property type="entry name" value="CRAL_TRIO_N"/>
    <property type="match status" value="1"/>
</dbReference>
<dbReference type="Pfam" id="PF00650">
    <property type="entry name" value="CRAL_TRIO"/>
    <property type="match status" value="1"/>
</dbReference>
<dbReference type="InterPro" id="IPR036865">
    <property type="entry name" value="CRAL-TRIO_dom_sf"/>
</dbReference>
<dbReference type="PRINTS" id="PR00180">
    <property type="entry name" value="CRETINALDHBP"/>
</dbReference>
<dbReference type="OrthoDB" id="440711at2759"/>
<dbReference type="CDD" id="cd00170">
    <property type="entry name" value="SEC14"/>
    <property type="match status" value="1"/>
</dbReference>
<dbReference type="GO" id="GO:0016020">
    <property type="term" value="C:membrane"/>
    <property type="evidence" value="ECO:0007669"/>
    <property type="project" value="TreeGrafter"/>
</dbReference>
<keyword evidence="2" id="KW-1185">Reference proteome</keyword>
<gene>
    <name evidence="3" type="primary">LOC113217401</name>
</gene>
<proteinExistence type="predicted"/>